<evidence type="ECO:0000313" key="1">
    <source>
        <dbReference type="EMBL" id="STO37556.1"/>
    </source>
</evidence>
<reference evidence="1 3" key="1">
    <citation type="submission" date="2018-06" db="EMBL/GenBank/DDBJ databases">
        <authorList>
            <consortium name="Pathogen Informatics"/>
            <person name="Doyle S."/>
        </authorList>
    </citation>
    <scope>NUCLEOTIDE SEQUENCE [LARGE SCALE GENOMIC DNA]</scope>
    <source>
        <strain evidence="1 3">NCTC11413</strain>
    </source>
</reference>
<accession>A0A377H4L8</accession>
<dbReference type="EMBL" id="UGGZ01000002">
    <property type="protein sequence ID" value="STO61185.1"/>
    <property type="molecule type" value="Genomic_DNA"/>
</dbReference>
<sequence length="60" mass="6821">MRLPNGYGSVFKLSGKRRKPFIARKTIGYDEIDILPTLKDEDSYQLPRFLRGLLSVGSCC</sequence>
<organism evidence="1 3">
    <name type="scientific">Gallibacterium anatis</name>
    <dbReference type="NCBI Taxonomy" id="750"/>
    <lineage>
        <taxon>Bacteria</taxon>
        <taxon>Pseudomonadati</taxon>
        <taxon>Pseudomonadota</taxon>
        <taxon>Gammaproteobacteria</taxon>
        <taxon>Pasteurellales</taxon>
        <taxon>Pasteurellaceae</taxon>
        <taxon>Gallibacterium</taxon>
    </lineage>
</organism>
<protein>
    <submittedName>
        <fullName evidence="1">Uncharacterized protein</fullName>
    </submittedName>
</protein>
<name>A0A377H4L8_9PAST</name>
<dbReference type="AlphaFoldDB" id="A0A377H4L8"/>
<proteinExistence type="predicted"/>
<dbReference type="Proteomes" id="UP000254232">
    <property type="component" value="Unassembled WGS sequence"/>
</dbReference>
<evidence type="ECO:0000313" key="3">
    <source>
        <dbReference type="Proteomes" id="UP000254232"/>
    </source>
</evidence>
<gene>
    <name evidence="1" type="ORF">NCTC11413_00669</name>
    <name evidence="2" type="ORF">NCTC11413_02545</name>
</gene>
<evidence type="ECO:0000313" key="2">
    <source>
        <dbReference type="EMBL" id="STO61185.1"/>
    </source>
</evidence>
<dbReference type="EMBL" id="UGGZ01000001">
    <property type="protein sequence ID" value="STO37556.1"/>
    <property type="molecule type" value="Genomic_DNA"/>
</dbReference>